<protein>
    <recommendedName>
        <fullName evidence="5">SPOR domain-containing protein</fullName>
    </recommendedName>
</protein>
<proteinExistence type="predicted"/>
<feature type="region of interest" description="Disordered" evidence="1">
    <location>
        <begin position="48"/>
        <end position="114"/>
    </location>
</feature>
<evidence type="ECO:0000313" key="3">
    <source>
        <dbReference type="EMBL" id="MFC3087015.1"/>
    </source>
</evidence>
<dbReference type="EMBL" id="JBHRSM010000023">
    <property type="protein sequence ID" value="MFC3087015.1"/>
    <property type="molecule type" value="Genomic_DNA"/>
</dbReference>
<name>A0ABV7DXF6_9RHOB</name>
<feature type="compositionally biased region" description="Low complexity" evidence="1">
    <location>
        <begin position="79"/>
        <end position="114"/>
    </location>
</feature>
<sequence length="114" mass="11160">MADENYKTYVRETRTTEGSGASMALIVGGLVVAVGFILWLVFGGPDSVVDTAPAGSDTNVTIEPPAAPVDNSTNVTVEPAAPEAAAPEAPAPDATAPAGDAAPADGGTAEPAAP</sequence>
<evidence type="ECO:0000256" key="1">
    <source>
        <dbReference type="SAM" id="MobiDB-lite"/>
    </source>
</evidence>
<comment type="caution">
    <text evidence="3">The sequence shown here is derived from an EMBL/GenBank/DDBJ whole genome shotgun (WGS) entry which is preliminary data.</text>
</comment>
<feature type="transmembrane region" description="Helical" evidence="2">
    <location>
        <begin position="21"/>
        <end position="42"/>
    </location>
</feature>
<accession>A0ABV7DXF6</accession>
<evidence type="ECO:0008006" key="5">
    <source>
        <dbReference type="Google" id="ProtNLM"/>
    </source>
</evidence>
<organism evidence="3 4">
    <name type="scientific">Tabrizicola soli</name>
    <dbReference type="NCBI Taxonomy" id="2185115"/>
    <lineage>
        <taxon>Bacteria</taxon>
        <taxon>Pseudomonadati</taxon>
        <taxon>Pseudomonadota</taxon>
        <taxon>Alphaproteobacteria</taxon>
        <taxon>Rhodobacterales</taxon>
        <taxon>Paracoccaceae</taxon>
        <taxon>Tabrizicola</taxon>
    </lineage>
</organism>
<keyword evidence="2" id="KW-0812">Transmembrane</keyword>
<keyword evidence="4" id="KW-1185">Reference proteome</keyword>
<dbReference type="Proteomes" id="UP001595445">
    <property type="component" value="Unassembled WGS sequence"/>
</dbReference>
<keyword evidence="2" id="KW-0472">Membrane</keyword>
<dbReference type="RefSeq" id="WP_197642742.1">
    <property type="nucleotide sequence ID" value="NZ_JAEACP010000006.1"/>
</dbReference>
<gene>
    <name evidence="3" type="ORF">ACFOD6_13255</name>
</gene>
<keyword evidence="2" id="KW-1133">Transmembrane helix</keyword>
<evidence type="ECO:0000313" key="4">
    <source>
        <dbReference type="Proteomes" id="UP001595445"/>
    </source>
</evidence>
<evidence type="ECO:0000256" key="2">
    <source>
        <dbReference type="SAM" id="Phobius"/>
    </source>
</evidence>
<reference evidence="4" key="1">
    <citation type="journal article" date="2019" name="Int. J. Syst. Evol. Microbiol.">
        <title>The Global Catalogue of Microorganisms (GCM) 10K type strain sequencing project: providing services to taxonomists for standard genome sequencing and annotation.</title>
        <authorList>
            <consortium name="The Broad Institute Genomics Platform"/>
            <consortium name="The Broad Institute Genome Sequencing Center for Infectious Disease"/>
            <person name="Wu L."/>
            <person name="Ma J."/>
        </authorList>
    </citation>
    <scope>NUCLEOTIDE SEQUENCE [LARGE SCALE GENOMIC DNA]</scope>
    <source>
        <strain evidence="4">KCTC 62102</strain>
    </source>
</reference>